<dbReference type="Proteomes" id="UP000011083">
    <property type="component" value="Unassembled WGS sequence"/>
</dbReference>
<organism evidence="2 3">
    <name type="scientific">Acanthamoeba castellanii (strain ATCC 30010 / Neff)</name>
    <dbReference type="NCBI Taxonomy" id="1257118"/>
    <lineage>
        <taxon>Eukaryota</taxon>
        <taxon>Amoebozoa</taxon>
        <taxon>Discosea</taxon>
        <taxon>Longamoebia</taxon>
        <taxon>Centramoebida</taxon>
        <taxon>Acanthamoebidae</taxon>
        <taxon>Acanthamoeba</taxon>
    </lineage>
</organism>
<dbReference type="AlphaFoldDB" id="L8H110"/>
<feature type="chain" id="PRO_5003990792" evidence="1">
    <location>
        <begin position="22"/>
        <end position="266"/>
    </location>
</feature>
<evidence type="ECO:0000313" key="2">
    <source>
        <dbReference type="EMBL" id="ELR19164.1"/>
    </source>
</evidence>
<gene>
    <name evidence="2" type="ORF">ACA1_031880</name>
</gene>
<keyword evidence="1" id="KW-0732">Signal</keyword>
<keyword evidence="3" id="KW-1185">Reference proteome</keyword>
<dbReference type="VEuPathDB" id="AmoebaDB:ACA1_031880"/>
<dbReference type="KEGG" id="acan:ACA1_031880"/>
<reference evidence="2 3" key="1">
    <citation type="journal article" date="2013" name="Genome Biol.">
        <title>Genome of Acanthamoeba castellanii highlights extensive lateral gene transfer and early evolution of tyrosine kinase signaling.</title>
        <authorList>
            <person name="Clarke M."/>
            <person name="Lohan A.J."/>
            <person name="Liu B."/>
            <person name="Lagkouvardos I."/>
            <person name="Roy S."/>
            <person name="Zafar N."/>
            <person name="Bertelli C."/>
            <person name="Schilde C."/>
            <person name="Kianianmomeni A."/>
            <person name="Burglin T.R."/>
            <person name="Frech C."/>
            <person name="Turcotte B."/>
            <person name="Kopec K.O."/>
            <person name="Synnott J.M."/>
            <person name="Choo C."/>
            <person name="Paponov I."/>
            <person name="Finkler A."/>
            <person name="Soon Heng Tan C."/>
            <person name="Hutchins A.P."/>
            <person name="Weinmeier T."/>
            <person name="Rattei T."/>
            <person name="Chu J.S."/>
            <person name="Gimenez G."/>
            <person name="Irimia M."/>
            <person name="Rigden D.J."/>
            <person name="Fitzpatrick D.A."/>
            <person name="Lorenzo-Morales J."/>
            <person name="Bateman A."/>
            <person name="Chiu C.H."/>
            <person name="Tang P."/>
            <person name="Hegemann P."/>
            <person name="Fromm H."/>
            <person name="Raoult D."/>
            <person name="Greub G."/>
            <person name="Miranda-Saavedra D."/>
            <person name="Chen N."/>
            <person name="Nash P."/>
            <person name="Ginger M.L."/>
            <person name="Horn M."/>
            <person name="Schaap P."/>
            <person name="Caler L."/>
            <person name="Loftus B."/>
        </authorList>
    </citation>
    <scope>NUCLEOTIDE SEQUENCE [LARGE SCALE GENOMIC DNA]</scope>
    <source>
        <strain evidence="2 3">Neff</strain>
    </source>
</reference>
<name>L8H110_ACACF</name>
<sequence>MRNSAAVVLLLLAALVAVGSCVQCYEDNLYKPTAVMTWGFDGFQSSSPGARNIQGWQIISALTGQTIDQTRREALDFYAERYGFNNTVLSYDPTTGVSVLPQGTMLPVYLTAQGDYGLWADSDKHVVDQRCPHIAVIEWVLFTSASTAGTVYNGTYGAWYKIRNPAGSRVSVGDVVSSGRYLINGTKKHDEPLVLSFKTLYPVRLDGEHTYRVDNVISHPDLGLGSGQSNYRYYLAAGTTSTWFVQIRNTIKWPYIEAPPIDPTSP</sequence>
<evidence type="ECO:0000313" key="3">
    <source>
        <dbReference type="Proteomes" id="UP000011083"/>
    </source>
</evidence>
<evidence type="ECO:0000256" key="1">
    <source>
        <dbReference type="SAM" id="SignalP"/>
    </source>
</evidence>
<feature type="signal peptide" evidence="1">
    <location>
        <begin position="1"/>
        <end position="21"/>
    </location>
</feature>
<dbReference type="GeneID" id="14919966"/>
<protein>
    <submittedName>
        <fullName evidence="2">Uncharacterized protein</fullName>
    </submittedName>
</protein>
<dbReference type="RefSeq" id="XP_004341240.1">
    <property type="nucleotide sequence ID" value="XM_004341192.1"/>
</dbReference>
<dbReference type="PROSITE" id="PS51257">
    <property type="entry name" value="PROKAR_LIPOPROTEIN"/>
    <property type="match status" value="1"/>
</dbReference>
<accession>L8H110</accession>
<dbReference type="EMBL" id="KB007934">
    <property type="protein sequence ID" value="ELR19164.1"/>
    <property type="molecule type" value="Genomic_DNA"/>
</dbReference>
<proteinExistence type="predicted"/>